<name>A0ABX8TNU0_9CAUL</name>
<protein>
    <recommendedName>
        <fullName evidence="4">Glycerophosphoryl diester phosphodiesterase membrane domain-containing protein</fullName>
    </recommendedName>
</protein>
<sequence length="281" mass="29188">MDFIATDDRQARDIMALATPPIASATPRTSSSFGGFDLGRVIGRTFSTIRGNWMAFFAAAALFVGIPSALMAFGQADLTTSETSATAFLAMILGWALYLVGAYVVQGMVVKAAINSFNDKQTTFGEALSAGAKVFLPLLGLAIVAGVATGFGYILLIVPGVMLTVLWSVSAPAVVAEKRGVLEAMQRSRDLTRGYRWHIFGLLVIYLVLSMVVGMLVGGVNLAAGGTFGGGAPGAVVTMITNALTNTLTSVVASAGVAALYYELRAIKEGAGPEQLASVFD</sequence>
<dbReference type="InterPro" id="IPR010380">
    <property type="entry name" value="DUF975"/>
</dbReference>
<feature type="transmembrane region" description="Helical" evidence="1">
    <location>
        <begin position="197"/>
        <end position="223"/>
    </location>
</feature>
<dbReference type="EMBL" id="CP080034">
    <property type="protein sequence ID" value="QYC11580.1"/>
    <property type="molecule type" value="Genomic_DNA"/>
</dbReference>
<keyword evidence="1" id="KW-1133">Transmembrane helix</keyword>
<evidence type="ECO:0000313" key="3">
    <source>
        <dbReference type="Proteomes" id="UP000824334"/>
    </source>
</evidence>
<feature type="transmembrane region" description="Helical" evidence="1">
    <location>
        <begin position="85"/>
        <end position="106"/>
    </location>
</feature>
<accession>A0ABX8TNU0</accession>
<feature type="transmembrane region" description="Helical" evidence="1">
    <location>
        <begin position="153"/>
        <end position="176"/>
    </location>
</feature>
<keyword evidence="1" id="KW-0472">Membrane</keyword>
<dbReference type="Pfam" id="PF06790">
    <property type="entry name" value="UPF0259"/>
    <property type="match status" value="1"/>
</dbReference>
<evidence type="ECO:0000313" key="2">
    <source>
        <dbReference type="EMBL" id="QYC11580.1"/>
    </source>
</evidence>
<keyword evidence="1" id="KW-0812">Transmembrane</keyword>
<keyword evidence="3" id="KW-1185">Reference proteome</keyword>
<dbReference type="RefSeq" id="WP_219354143.1">
    <property type="nucleotide sequence ID" value="NZ_CP080034.1"/>
</dbReference>
<feature type="transmembrane region" description="Helical" evidence="1">
    <location>
        <begin position="127"/>
        <end position="147"/>
    </location>
</feature>
<reference evidence="2 3" key="1">
    <citation type="submission" date="2021-07" db="EMBL/GenBank/DDBJ databases">
        <title>Isolation and characterization of bacteria from a gold mining with a capacity of golden bioaccumulation.</title>
        <authorList>
            <person name="Yang X.J."/>
        </authorList>
    </citation>
    <scope>NUCLEOTIDE SEQUENCE [LARGE SCALE GENOMIC DNA]</scope>
    <source>
        <strain evidence="2 3">Au29</strain>
    </source>
</reference>
<evidence type="ECO:0000256" key="1">
    <source>
        <dbReference type="SAM" id="Phobius"/>
    </source>
</evidence>
<dbReference type="GeneID" id="94374872"/>
<feature type="transmembrane region" description="Helical" evidence="1">
    <location>
        <begin position="243"/>
        <end position="262"/>
    </location>
</feature>
<evidence type="ECO:0008006" key="4">
    <source>
        <dbReference type="Google" id="ProtNLM"/>
    </source>
</evidence>
<dbReference type="PANTHER" id="PTHR40076:SF1">
    <property type="entry name" value="MEMBRANE PROTEIN"/>
    <property type="match status" value="1"/>
</dbReference>
<proteinExistence type="predicted"/>
<dbReference type="Proteomes" id="UP000824334">
    <property type="component" value="Chromosome"/>
</dbReference>
<organism evidence="2 3">
    <name type="scientific">Brevundimonas nasdae</name>
    <dbReference type="NCBI Taxonomy" id="172043"/>
    <lineage>
        <taxon>Bacteria</taxon>
        <taxon>Pseudomonadati</taxon>
        <taxon>Pseudomonadota</taxon>
        <taxon>Alphaproteobacteria</taxon>
        <taxon>Caulobacterales</taxon>
        <taxon>Caulobacteraceae</taxon>
        <taxon>Brevundimonas</taxon>
    </lineage>
</organism>
<gene>
    <name evidence="2" type="ORF">KWG56_06330</name>
</gene>
<dbReference type="PANTHER" id="PTHR40076">
    <property type="entry name" value="MEMBRANE PROTEIN-RELATED"/>
    <property type="match status" value="1"/>
</dbReference>
<feature type="transmembrane region" description="Helical" evidence="1">
    <location>
        <begin position="53"/>
        <end position="73"/>
    </location>
</feature>